<dbReference type="OrthoDB" id="9971254at2759"/>
<feature type="transmembrane region" description="Helical" evidence="1">
    <location>
        <begin position="112"/>
        <end position="132"/>
    </location>
</feature>
<feature type="domain" description="DUF5648" evidence="2">
    <location>
        <begin position="1"/>
        <end position="103"/>
    </location>
</feature>
<dbReference type="AlphaFoldDB" id="A0A9P6CWI9"/>
<keyword evidence="1" id="KW-0472">Membrane</keyword>
<dbReference type="Proteomes" id="UP000807469">
    <property type="component" value="Unassembled WGS sequence"/>
</dbReference>
<evidence type="ECO:0000256" key="1">
    <source>
        <dbReference type="SAM" id="Phobius"/>
    </source>
</evidence>
<keyword evidence="1" id="KW-0812">Transmembrane</keyword>
<keyword evidence="1" id="KW-1133">Transmembrane helix</keyword>
<organism evidence="3 4">
    <name type="scientific">Pholiota conissans</name>
    <dbReference type="NCBI Taxonomy" id="109636"/>
    <lineage>
        <taxon>Eukaryota</taxon>
        <taxon>Fungi</taxon>
        <taxon>Dikarya</taxon>
        <taxon>Basidiomycota</taxon>
        <taxon>Agaricomycotina</taxon>
        <taxon>Agaricomycetes</taxon>
        <taxon>Agaricomycetidae</taxon>
        <taxon>Agaricales</taxon>
        <taxon>Agaricineae</taxon>
        <taxon>Strophariaceae</taxon>
        <taxon>Pholiota</taxon>
    </lineage>
</organism>
<name>A0A9P6CWI9_9AGAR</name>
<keyword evidence="4" id="KW-1185">Reference proteome</keyword>
<evidence type="ECO:0000259" key="2">
    <source>
        <dbReference type="Pfam" id="PF18885"/>
    </source>
</evidence>
<reference evidence="3" key="1">
    <citation type="submission" date="2020-11" db="EMBL/GenBank/DDBJ databases">
        <authorList>
            <consortium name="DOE Joint Genome Institute"/>
            <person name="Ahrendt S."/>
            <person name="Riley R."/>
            <person name="Andreopoulos W."/>
            <person name="Labutti K."/>
            <person name="Pangilinan J."/>
            <person name="Ruiz-Duenas F.J."/>
            <person name="Barrasa J.M."/>
            <person name="Sanchez-Garcia M."/>
            <person name="Camarero S."/>
            <person name="Miyauchi S."/>
            <person name="Serrano A."/>
            <person name="Linde D."/>
            <person name="Babiker R."/>
            <person name="Drula E."/>
            <person name="Ayuso-Fernandez I."/>
            <person name="Pacheco R."/>
            <person name="Padilla G."/>
            <person name="Ferreira P."/>
            <person name="Barriuso J."/>
            <person name="Kellner H."/>
            <person name="Castanera R."/>
            <person name="Alfaro M."/>
            <person name="Ramirez L."/>
            <person name="Pisabarro A.G."/>
            <person name="Kuo A."/>
            <person name="Tritt A."/>
            <person name="Lipzen A."/>
            <person name="He G."/>
            <person name="Yan M."/>
            <person name="Ng V."/>
            <person name="Cullen D."/>
            <person name="Martin F."/>
            <person name="Rosso M.-N."/>
            <person name="Henrissat B."/>
            <person name="Hibbett D."/>
            <person name="Martinez A.T."/>
            <person name="Grigoriev I.V."/>
        </authorList>
    </citation>
    <scope>NUCLEOTIDE SEQUENCE</scope>
    <source>
        <strain evidence="3">CIRM-BRFM 674</strain>
    </source>
</reference>
<gene>
    <name evidence="3" type="ORF">BDN70DRAFT_802536</name>
</gene>
<comment type="caution">
    <text evidence="3">The sequence shown here is derived from an EMBL/GenBank/DDBJ whole genome shotgun (WGS) entry which is preliminary data.</text>
</comment>
<evidence type="ECO:0000313" key="3">
    <source>
        <dbReference type="EMBL" id="KAF9481912.1"/>
    </source>
</evidence>
<dbReference type="Pfam" id="PF18885">
    <property type="entry name" value="DUF5648"/>
    <property type="match status" value="1"/>
</dbReference>
<feature type="non-terminal residue" evidence="3">
    <location>
        <position position="1"/>
    </location>
</feature>
<protein>
    <recommendedName>
        <fullName evidence="2">DUF5648 domain-containing protein</fullName>
    </recommendedName>
</protein>
<dbReference type="InterPro" id="IPR043708">
    <property type="entry name" value="DUF5648"/>
</dbReference>
<dbReference type="EMBL" id="MU155172">
    <property type="protein sequence ID" value="KAF9481912.1"/>
    <property type="molecule type" value="Genomic_DNA"/>
</dbReference>
<evidence type="ECO:0000313" key="4">
    <source>
        <dbReference type="Proteomes" id="UP000807469"/>
    </source>
</evidence>
<sequence>GFFYQGEAFLALSTQQNFTTPFYALFNPTTTDHITLMSADGSVPSMAGFTNQGNIGYAYDSPVCGSVQLLGAFKQVAGSHYYTTDPVVHSDLISRGTWINSDSGAFVLPLPFVWYVSFIFFYVCHSMGYLRLEFVYCP</sequence>
<proteinExistence type="predicted"/>
<accession>A0A9P6CWI9</accession>